<dbReference type="Gene3D" id="3.30.450.30">
    <property type="entry name" value="Dynein light chain 2a, cytoplasmic"/>
    <property type="match status" value="1"/>
</dbReference>
<evidence type="ECO:0000313" key="6">
    <source>
        <dbReference type="EMBL" id="NUW46854.1"/>
    </source>
</evidence>
<keyword evidence="7" id="KW-1185">Reference proteome</keyword>
<dbReference type="PANTHER" id="PTHR11604">
    <property type="entry name" value="PROFILIN"/>
    <property type="match status" value="1"/>
</dbReference>
<comment type="caution">
    <text evidence="6">The sequence shown here is derived from an EMBL/GenBank/DDBJ whole genome shotgun (WGS) entry which is preliminary data.</text>
</comment>
<reference evidence="6 7" key="1">
    <citation type="submission" date="2020-06" db="EMBL/GenBank/DDBJ databases">
        <authorList>
            <person name="Chanama M."/>
        </authorList>
    </citation>
    <scope>NUCLEOTIDE SEQUENCE [LARGE SCALE GENOMIC DNA]</scope>
    <source>
        <strain evidence="6 7">TBRC6557</strain>
    </source>
</reference>
<dbReference type="CDD" id="cd00148">
    <property type="entry name" value="PROF"/>
    <property type="match status" value="1"/>
</dbReference>
<dbReference type="Pfam" id="PF00235">
    <property type="entry name" value="Profilin"/>
    <property type="match status" value="1"/>
</dbReference>
<name>A0A7Y6J1A5_9ACTN</name>
<accession>A0A7Y6J1A5</accession>
<comment type="subcellular location">
    <subcellularLocation>
        <location evidence="1">Cytoplasm</location>
        <location evidence="1">Cytoskeleton</location>
    </subcellularLocation>
</comment>
<dbReference type="InterPro" id="IPR048278">
    <property type="entry name" value="PFN"/>
</dbReference>
<dbReference type="RefSeq" id="WP_175606305.1">
    <property type="nucleotide sequence ID" value="NZ_JABWGO010000021.1"/>
</dbReference>
<protein>
    <recommendedName>
        <fullName evidence="8">Profilin</fullName>
    </recommendedName>
</protein>
<sequence>MGEWQRYVDDNLIGSGKVDRAAITRLDGEILAASEGYKLSAAEQSQLSKECRAVFSGGEGQVGGLVLAGTKFFTIGRDERSLFLRSDLKHAGAIVAQTNQCIIVAEYDFPLQVTEVVPVVESLADELINAAY</sequence>
<dbReference type="InterPro" id="IPR005455">
    <property type="entry name" value="PFN_euk"/>
</dbReference>
<dbReference type="InterPro" id="IPR036140">
    <property type="entry name" value="PFN_sf"/>
</dbReference>
<keyword evidence="5" id="KW-0206">Cytoskeleton</keyword>
<evidence type="ECO:0000256" key="1">
    <source>
        <dbReference type="ARBA" id="ARBA00004245"/>
    </source>
</evidence>
<evidence type="ECO:0008006" key="8">
    <source>
        <dbReference type="Google" id="ProtNLM"/>
    </source>
</evidence>
<organism evidence="6 7">
    <name type="scientific">Nonomuraea rhodomycinica</name>
    <dbReference type="NCBI Taxonomy" id="1712872"/>
    <lineage>
        <taxon>Bacteria</taxon>
        <taxon>Bacillati</taxon>
        <taxon>Actinomycetota</taxon>
        <taxon>Actinomycetes</taxon>
        <taxon>Streptosporangiales</taxon>
        <taxon>Streptosporangiaceae</taxon>
        <taxon>Nonomuraea</taxon>
    </lineage>
</organism>
<keyword evidence="4" id="KW-0009">Actin-binding</keyword>
<dbReference type="Proteomes" id="UP000546126">
    <property type="component" value="Unassembled WGS sequence"/>
</dbReference>
<dbReference type="GO" id="GO:0005938">
    <property type="term" value="C:cell cortex"/>
    <property type="evidence" value="ECO:0007669"/>
    <property type="project" value="TreeGrafter"/>
</dbReference>
<evidence type="ECO:0000256" key="3">
    <source>
        <dbReference type="ARBA" id="ARBA00022490"/>
    </source>
</evidence>
<proteinExistence type="inferred from homology"/>
<dbReference type="PANTHER" id="PTHR11604:SF0">
    <property type="entry name" value="PROFILIN"/>
    <property type="match status" value="1"/>
</dbReference>
<gene>
    <name evidence="6" type="ORF">HT134_43145</name>
</gene>
<keyword evidence="3" id="KW-0963">Cytoplasm</keyword>
<dbReference type="AlphaFoldDB" id="A0A7Y6J1A5"/>
<dbReference type="SMART" id="SM00392">
    <property type="entry name" value="PROF"/>
    <property type="match status" value="1"/>
</dbReference>
<dbReference type="EMBL" id="JABWGO010000021">
    <property type="protein sequence ID" value="NUW46854.1"/>
    <property type="molecule type" value="Genomic_DNA"/>
</dbReference>
<dbReference type="GO" id="GO:0005856">
    <property type="term" value="C:cytoskeleton"/>
    <property type="evidence" value="ECO:0007669"/>
    <property type="project" value="UniProtKB-SubCell"/>
</dbReference>
<evidence type="ECO:0000256" key="5">
    <source>
        <dbReference type="ARBA" id="ARBA00023212"/>
    </source>
</evidence>
<evidence type="ECO:0000313" key="7">
    <source>
        <dbReference type="Proteomes" id="UP000546126"/>
    </source>
</evidence>
<comment type="similarity">
    <text evidence="2">Belongs to the profilin family.</text>
</comment>
<dbReference type="SUPFAM" id="SSF55770">
    <property type="entry name" value="Profilin (actin-binding protein)"/>
    <property type="match status" value="1"/>
</dbReference>
<evidence type="ECO:0000256" key="4">
    <source>
        <dbReference type="ARBA" id="ARBA00023203"/>
    </source>
</evidence>
<dbReference type="GO" id="GO:0003785">
    <property type="term" value="F:actin monomer binding"/>
    <property type="evidence" value="ECO:0007669"/>
    <property type="project" value="TreeGrafter"/>
</dbReference>
<evidence type="ECO:0000256" key="2">
    <source>
        <dbReference type="ARBA" id="ARBA00010058"/>
    </source>
</evidence>